<accession>A0AAN8U396</accession>
<organism evidence="1 2">
    <name type="scientific">Solanum bulbocastanum</name>
    <name type="common">Wild potato</name>
    <dbReference type="NCBI Taxonomy" id="147425"/>
    <lineage>
        <taxon>Eukaryota</taxon>
        <taxon>Viridiplantae</taxon>
        <taxon>Streptophyta</taxon>
        <taxon>Embryophyta</taxon>
        <taxon>Tracheophyta</taxon>
        <taxon>Spermatophyta</taxon>
        <taxon>Magnoliopsida</taxon>
        <taxon>eudicotyledons</taxon>
        <taxon>Gunneridae</taxon>
        <taxon>Pentapetalae</taxon>
        <taxon>asterids</taxon>
        <taxon>lamiids</taxon>
        <taxon>Solanales</taxon>
        <taxon>Solanaceae</taxon>
        <taxon>Solanoideae</taxon>
        <taxon>Solaneae</taxon>
        <taxon>Solanum</taxon>
    </lineage>
</organism>
<dbReference type="AlphaFoldDB" id="A0AAN8U396"/>
<gene>
    <name evidence="1" type="ORF">RDI58_004022</name>
</gene>
<reference evidence="1 2" key="1">
    <citation type="submission" date="2024-02" db="EMBL/GenBank/DDBJ databases">
        <title>de novo genome assembly of Solanum bulbocastanum strain 11H21.</title>
        <authorList>
            <person name="Hosaka A.J."/>
        </authorList>
    </citation>
    <scope>NUCLEOTIDE SEQUENCE [LARGE SCALE GENOMIC DNA]</scope>
    <source>
        <tissue evidence="1">Young leaves</tissue>
    </source>
</reference>
<dbReference type="EMBL" id="JBANQN010000002">
    <property type="protein sequence ID" value="KAK6796321.1"/>
    <property type="molecule type" value="Genomic_DNA"/>
</dbReference>
<protein>
    <submittedName>
        <fullName evidence="1">Uncharacterized protein</fullName>
    </submittedName>
</protein>
<dbReference type="Proteomes" id="UP001371456">
    <property type="component" value="Unassembled WGS sequence"/>
</dbReference>
<proteinExistence type="predicted"/>
<sequence>MITFFIQAQKPEYYERMLTMGGKSFAEVIKVKDMIEDGIKSGRITSLSALQSISKALQTGALAPRPLAYQASPPQFYHQYNPSAPGPNRLSRNFTPSWKPCSVVFERLQASGLLYPVEGRIPNPLPRCFGPSKTCAYHLGVKGHCTDCCYALKHKVEDLIKMKQIIVKQPTSNVNSNPLPNHNDASMNMIGIYKGKDDPTLFIVPVESVENYSLVANTFLAITVRGVAPIEILGAPSQSLVYDTKERICFKT</sequence>
<keyword evidence="2" id="KW-1185">Reference proteome</keyword>
<dbReference type="PANTHER" id="PTHR32108:SF10">
    <property type="entry name" value="G-PATCH DOMAIN-CONTAINING PROTEIN"/>
    <property type="match status" value="1"/>
</dbReference>
<comment type="caution">
    <text evidence="1">The sequence shown here is derived from an EMBL/GenBank/DDBJ whole genome shotgun (WGS) entry which is preliminary data.</text>
</comment>
<name>A0AAN8U396_SOLBU</name>
<evidence type="ECO:0000313" key="2">
    <source>
        <dbReference type="Proteomes" id="UP001371456"/>
    </source>
</evidence>
<evidence type="ECO:0000313" key="1">
    <source>
        <dbReference type="EMBL" id="KAK6796321.1"/>
    </source>
</evidence>
<dbReference type="PANTHER" id="PTHR32108">
    <property type="entry name" value="DNA-DIRECTED RNA POLYMERASE SUBUNIT ALPHA"/>
    <property type="match status" value="1"/>
</dbReference>